<dbReference type="PROSITE" id="PS50042">
    <property type="entry name" value="CNMP_BINDING_3"/>
    <property type="match status" value="1"/>
</dbReference>
<gene>
    <name evidence="3" type="ORF">PHAECO_LOCUS13069</name>
</gene>
<feature type="domain" description="Cyclic nucleotide-binding" evidence="2">
    <location>
        <begin position="406"/>
        <end position="523"/>
    </location>
</feature>
<reference evidence="3" key="1">
    <citation type="submission" date="2022-01" db="EMBL/GenBank/DDBJ databases">
        <authorList>
            <person name="King R."/>
        </authorList>
    </citation>
    <scope>NUCLEOTIDE SEQUENCE</scope>
</reference>
<dbReference type="InterPro" id="IPR014710">
    <property type="entry name" value="RmlC-like_jellyroll"/>
</dbReference>
<name>A0A9P0DVG1_PHACE</name>
<reference evidence="3" key="2">
    <citation type="submission" date="2022-10" db="EMBL/GenBank/DDBJ databases">
        <authorList>
            <consortium name="ENA_rothamsted_submissions"/>
            <consortium name="culmorum"/>
            <person name="King R."/>
        </authorList>
    </citation>
    <scope>NUCLEOTIDE SEQUENCE</scope>
</reference>
<dbReference type="PANTHER" id="PTHR45689">
    <property type="entry name" value="I[[H]] CHANNEL, ISOFORM E"/>
    <property type="match status" value="1"/>
</dbReference>
<protein>
    <recommendedName>
        <fullName evidence="2">Cyclic nucleotide-binding domain-containing protein</fullName>
    </recommendedName>
</protein>
<dbReference type="EMBL" id="OU896715">
    <property type="protein sequence ID" value="CAH1183542.1"/>
    <property type="molecule type" value="Genomic_DNA"/>
</dbReference>
<dbReference type="PROSITE" id="PS00889">
    <property type="entry name" value="CNMP_BINDING_2"/>
    <property type="match status" value="1"/>
</dbReference>
<dbReference type="AlphaFoldDB" id="A0A9P0DVG1"/>
<dbReference type="GO" id="GO:0005249">
    <property type="term" value="F:voltage-gated potassium channel activity"/>
    <property type="evidence" value="ECO:0007669"/>
    <property type="project" value="TreeGrafter"/>
</dbReference>
<organism evidence="3 4">
    <name type="scientific">Phaedon cochleariae</name>
    <name type="common">Mustard beetle</name>
    <dbReference type="NCBI Taxonomy" id="80249"/>
    <lineage>
        <taxon>Eukaryota</taxon>
        <taxon>Metazoa</taxon>
        <taxon>Ecdysozoa</taxon>
        <taxon>Arthropoda</taxon>
        <taxon>Hexapoda</taxon>
        <taxon>Insecta</taxon>
        <taxon>Pterygota</taxon>
        <taxon>Neoptera</taxon>
        <taxon>Endopterygota</taxon>
        <taxon>Coleoptera</taxon>
        <taxon>Polyphaga</taxon>
        <taxon>Cucujiformia</taxon>
        <taxon>Chrysomeloidea</taxon>
        <taxon>Chrysomelidae</taxon>
        <taxon>Chrysomelinae</taxon>
        <taxon>Chrysomelini</taxon>
        <taxon>Phaedon</taxon>
    </lineage>
</organism>
<sequence length="571" mass="66300">MPHLCTIGSKKFEDETRSRGFSVLSSKWLSLVVISPENPLCSIYFRSANGVRAEKIKQLCSKHRYIIHPLSKFRKWYDVCILFIYIMMLVVKPIDSSIGRGQSMNNLFTYYREFSLALDVVSWANIVLTFCMGYTDAKHKKIEMRPSKITRNYIFSPYFIGDVFSSIPRYLIYYLRGGPENELFRARSIGCLNIFCVLKFFRIFTVLGLISKISYSFHIKSGTAVFLASSISAFLYILHLSSCLILTVPRLVRYNFGSETKEWLRQHFGEDYKKLYIKAAFKSSACLLGIRYDLEKNEYVEDYLVAITTYIVGKFLIAITWIVLALAILNSRSMEIEYQGIINQLNEYMRQKQLPLKLRQRIMQFYAFKYQRSYFKEDLINSLLSDKLRKDINLHVCRSLIENVSLFAELPPNQVRDVVAMLIPEIFLPSDVIIQSRTNGDSMYFLSSGTVAVYTHSGKEICHLQDGAYFGEISLVLKDQARTATIIAIEVTQVYRLKKKDFEKTLVKNRSVYQSLIHRAEQRLKENLQMEESYKMALFEKTYTRTSEPVTSTRRSTLHQPGSTLKVFQDI</sequence>
<keyword evidence="1" id="KW-0472">Membrane</keyword>
<dbReference type="Pfam" id="PF00027">
    <property type="entry name" value="cNMP_binding"/>
    <property type="match status" value="1"/>
</dbReference>
<dbReference type="Gene3D" id="2.60.120.10">
    <property type="entry name" value="Jelly Rolls"/>
    <property type="match status" value="1"/>
</dbReference>
<dbReference type="Proteomes" id="UP001153737">
    <property type="component" value="Chromosome 9"/>
</dbReference>
<feature type="transmembrane region" description="Helical" evidence="1">
    <location>
        <begin position="76"/>
        <end position="94"/>
    </location>
</feature>
<keyword evidence="1" id="KW-1133">Transmembrane helix</keyword>
<evidence type="ECO:0000256" key="1">
    <source>
        <dbReference type="SAM" id="Phobius"/>
    </source>
</evidence>
<dbReference type="SMART" id="SM00100">
    <property type="entry name" value="cNMP"/>
    <property type="match status" value="1"/>
</dbReference>
<feature type="transmembrane region" description="Helical" evidence="1">
    <location>
        <begin position="187"/>
        <end position="210"/>
    </location>
</feature>
<feature type="transmembrane region" description="Helical" evidence="1">
    <location>
        <begin position="114"/>
        <end position="134"/>
    </location>
</feature>
<dbReference type="GO" id="GO:0035725">
    <property type="term" value="P:sodium ion transmembrane transport"/>
    <property type="evidence" value="ECO:0007669"/>
    <property type="project" value="TreeGrafter"/>
</dbReference>
<keyword evidence="1" id="KW-0812">Transmembrane</keyword>
<feature type="transmembrane region" description="Helical" evidence="1">
    <location>
        <begin position="222"/>
        <end position="248"/>
    </location>
</feature>
<dbReference type="Gene3D" id="1.10.287.630">
    <property type="entry name" value="Helix hairpin bin"/>
    <property type="match status" value="1"/>
</dbReference>
<dbReference type="GO" id="GO:0003254">
    <property type="term" value="P:regulation of membrane depolarization"/>
    <property type="evidence" value="ECO:0007669"/>
    <property type="project" value="TreeGrafter"/>
</dbReference>
<feature type="transmembrane region" description="Helical" evidence="1">
    <location>
        <begin position="303"/>
        <end position="329"/>
    </location>
</feature>
<dbReference type="PANTHER" id="PTHR45689:SF14">
    <property type="entry name" value="CYCLIC NUCLEOTIDE-GATED CATION CHANNEL SUBUNIT A-LIKE PROTEIN"/>
    <property type="match status" value="1"/>
</dbReference>
<dbReference type="CDD" id="cd00038">
    <property type="entry name" value="CAP_ED"/>
    <property type="match status" value="1"/>
</dbReference>
<dbReference type="InterPro" id="IPR051413">
    <property type="entry name" value="K/Na_HCN_channel"/>
</dbReference>
<evidence type="ECO:0000259" key="2">
    <source>
        <dbReference type="PROSITE" id="PS50042"/>
    </source>
</evidence>
<accession>A0A9P0DVG1</accession>
<evidence type="ECO:0000313" key="4">
    <source>
        <dbReference type="Proteomes" id="UP001153737"/>
    </source>
</evidence>
<dbReference type="GO" id="GO:0098855">
    <property type="term" value="C:HCN channel complex"/>
    <property type="evidence" value="ECO:0007669"/>
    <property type="project" value="TreeGrafter"/>
</dbReference>
<dbReference type="InterPro" id="IPR018490">
    <property type="entry name" value="cNMP-bd_dom_sf"/>
</dbReference>
<dbReference type="SUPFAM" id="SSF51206">
    <property type="entry name" value="cAMP-binding domain-like"/>
    <property type="match status" value="1"/>
</dbReference>
<proteinExistence type="predicted"/>
<dbReference type="InterPro" id="IPR018488">
    <property type="entry name" value="cNMP-bd_CS"/>
</dbReference>
<keyword evidence="4" id="KW-1185">Reference proteome</keyword>
<dbReference type="InterPro" id="IPR000595">
    <property type="entry name" value="cNMP-bd_dom"/>
</dbReference>
<evidence type="ECO:0000313" key="3">
    <source>
        <dbReference type="EMBL" id="CAH1183542.1"/>
    </source>
</evidence>
<dbReference type="OrthoDB" id="2021138at2759"/>